<dbReference type="Proteomes" id="UP001201262">
    <property type="component" value="Unassembled WGS sequence"/>
</dbReference>
<gene>
    <name evidence="2" type="ORF">BGW36DRAFT_393148</name>
</gene>
<reference evidence="2" key="1">
    <citation type="submission" date="2021-12" db="EMBL/GenBank/DDBJ databases">
        <title>Convergent genome expansion in fungi linked to evolution of root-endophyte symbiosis.</title>
        <authorList>
            <consortium name="DOE Joint Genome Institute"/>
            <person name="Ke Y.-H."/>
            <person name="Bonito G."/>
            <person name="Liao H.-L."/>
            <person name="Looney B."/>
            <person name="Rojas-Flechas A."/>
            <person name="Nash J."/>
            <person name="Hameed K."/>
            <person name="Schadt C."/>
            <person name="Martin F."/>
            <person name="Crous P.W."/>
            <person name="Miettinen O."/>
            <person name="Magnuson J.K."/>
            <person name="Labbe J."/>
            <person name="Jacobson D."/>
            <person name="Doktycz M.J."/>
            <person name="Veneault-Fourrey C."/>
            <person name="Kuo A."/>
            <person name="Mondo S."/>
            <person name="Calhoun S."/>
            <person name="Riley R."/>
            <person name="Ohm R."/>
            <person name="LaButti K."/>
            <person name="Andreopoulos B."/>
            <person name="Pangilinan J."/>
            <person name="Nolan M."/>
            <person name="Tritt A."/>
            <person name="Clum A."/>
            <person name="Lipzen A."/>
            <person name="Daum C."/>
            <person name="Barry K."/>
            <person name="Grigoriev I.V."/>
            <person name="Vilgalys R."/>
        </authorList>
    </citation>
    <scope>NUCLEOTIDE SEQUENCE</scope>
    <source>
        <strain evidence="2">PMI_201</strain>
    </source>
</reference>
<dbReference type="GeneID" id="70248069"/>
<dbReference type="Gene3D" id="3.20.20.80">
    <property type="entry name" value="Glycosidases"/>
    <property type="match status" value="1"/>
</dbReference>
<sequence>MDFTNAFVATMMATVVMAAPHGLDHRFSHLHARQNTTVNKLGAAYNDASLVSAITNAGWAYDWNLDSDGTLPSGVEYCPMLWGQKMYDQWQSSASSYLSSGSTCLLGFNEPDMTTQANMSPQQAATDYQTYMTPFANQATLVSPAVTNGVGDNLGLTWMESWLQACNGACGATVMAIHYYANTDTSDFYNFVNNAASLASQYGMSSVWITEFQNTGTSDQQVSFLQEVIPWLNNNTDVGRYAYFYVADQYLLSGTSLSAIGEAYTATY</sequence>
<proteinExistence type="predicted"/>
<dbReference type="InterPro" id="IPR017853">
    <property type="entry name" value="GH"/>
</dbReference>
<dbReference type="PANTHER" id="PTHR34154">
    <property type="entry name" value="ALKALI-SENSITIVE LINKAGE PROTEIN 1"/>
    <property type="match status" value="1"/>
</dbReference>
<protein>
    <recommendedName>
        <fullName evidence="1">Asl1-like glycosyl hydrolase catalytic domain-containing protein</fullName>
    </recommendedName>
</protein>
<evidence type="ECO:0000313" key="3">
    <source>
        <dbReference type="Proteomes" id="UP001201262"/>
    </source>
</evidence>
<dbReference type="SUPFAM" id="SSF51445">
    <property type="entry name" value="(Trans)glycosidases"/>
    <property type="match status" value="1"/>
</dbReference>
<name>A0AAD4Q6C8_9EURO</name>
<comment type="caution">
    <text evidence="2">The sequence shown here is derived from an EMBL/GenBank/DDBJ whole genome shotgun (WGS) entry which is preliminary data.</text>
</comment>
<dbReference type="InterPro" id="IPR053183">
    <property type="entry name" value="ASL1"/>
</dbReference>
<dbReference type="GO" id="GO:0009277">
    <property type="term" value="C:fungal-type cell wall"/>
    <property type="evidence" value="ECO:0007669"/>
    <property type="project" value="TreeGrafter"/>
</dbReference>
<evidence type="ECO:0000259" key="1">
    <source>
        <dbReference type="Pfam" id="PF11790"/>
    </source>
</evidence>
<dbReference type="Pfam" id="PF11790">
    <property type="entry name" value="Glyco_hydro_cc"/>
    <property type="match status" value="1"/>
</dbReference>
<dbReference type="EMBL" id="JAJTJA010000001">
    <property type="protein sequence ID" value="KAH8705566.1"/>
    <property type="molecule type" value="Genomic_DNA"/>
</dbReference>
<feature type="domain" description="Asl1-like glycosyl hydrolase catalytic" evidence="1">
    <location>
        <begin position="43"/>
        <end position="264"/>
    </location>
</feature>
<dbReference type="PANTHER" id="PTHR34154:SF10">
    <property type="entry name" value="ASL1-LIKE GLYCOSYL HYDROLASE CATALYTIC DOMAIN-CONTAINING PROTEIN"/>
    <property type="match status" value="1"/>
</dbReference>
<keyword evidence="3" id="KW-1185">Reference proteome</keyword>
<dbReference type="GO" id="GO:0071966">
    <property type="term" value="P:fungal-type cell wall polysaccharide metabolic process"/>
    <property type="evidence" value="ECO:0007669"/>
    <property type="project" value="TreeGrafter"/>
</dbReference>
<dbReference type="AlphaFoldDB" id="A0AAD4Q6C8"/>
<dbReference type="InterPro" id="IPR024655">
    <property type="entry name" value="Asl1_glyco_hydro_catalytic"/>
</dbReference>
<evidence type="ECO:0000313" key="2">
    <source>
        <dbReference type="EMBL" id="KAH8705566.1"/>
    </source>
</evidence>
<organism evidence="2 3">
    <name type="scientific">Talaromyces proteolyticus</name>
    <dbReference type="NCBI Taxonomy" id="1131652"/>
    <lineage>
        <taxon>Eukaryota</taxon>
        <taxon>Fungi</taxon>
        <taxon>Dikarya</taxon>
        <taxon>Ascomycota</taxon>
        <taxon>Pezizomycotina</taxon>
        <taxon>Eurotiomycetes</taxon>
        <taxon>Eurotiomycetidae</taxon>
        <taxon>Eurotiales</taxon>
        <taxon>Trichocomaceae</taxon>
        <taxon>Talaromyces</taxon>
        <taxon>Talaromyces sect. Bacilispori</taxon>
    </lineage>
</organism>
<accession>A0AAD4Q6C8</accession>
<dbReference type="RefSeq" id="XP_046078187.1">
    <property type="nucleotide sequence ID" value="XM_046217782.1"/>
</dbReference>